<accession>A0ACB9PDF4</accession>
<keyword evidence="2" id="KW-1185">Reference proteome</keyword>
<reference evidence="1 2" key="1">
    <citation type="journal article" date="2022" name="DNA Res.">
        <title>Chromosomal-level genome assembly of the orchid tree Bauhinia variegata (Leguminosae; Cercidoideae) supports the allotetraploid origin hypothesis of Bauhinia.</title>
        <authorList>
            <person name="Zhong Y."/>
            <person name="Chen Y."/>
            <person name="Zheng D."/>
            <person name="Pang J."/>
            <person name="Liu Y."/>
            <person name="Luo S."/>
            <person name="Meng S."/>
            <person name="Qian L."/>
            <person name="Wei D."/>
            <person name="Dai S."/>
            <person name="Zhou R."/>
        </authorList>
    </citation>
    <scope>NUCLEOTIDE SEQUENCE [LARGE SCALE GENOMIC DNA]</scope>
    <source>
        <strain evidence="1">BV-YZ2020</strain>
    </source>
</reference>
<sequence>MDFMLGWFQEPLVTGQYPESMQELVGARLPKFTEEESKKLKGSYDFIGINYYMSQYVCDMPEAVITTPPCKLTDARVEYSNINNCTGVTIGDDTASGMYCRPSGLQNLLNYMKKKYNDPAIYITENGMADYNYPSLATDEACMDIRRVDYYFRHLHHVLSAIEVDKVNLKGYFAWSLLDNFEWSSGYTMRFGLNFVDYNTLERHPKYSAKWFKNFLSKK</sequence>
<comment type="caution">
    <text evidence="1">The sequence shown here is derived from an EMBL/GenBank/DDBJ whole genome shotgun (WGS) entry which is preliminary data.</text>
</comment>
<protein>
    <submittedName>
        <fullName evidence="1">Uncharacterized protein</fullName>
    </submittedName>
</protein>
<evidence type="ECO:0000313" key="1">
    <source>
        <dbReference type="EMBL" id="KAI4346082.1"/>
    </source>
</evidence>
<dbReference type="Proteomes" id="UP000828941">
    <property type="component" value="Chromosome 5"/>
</dbReference>
<dbReference type="EMBL" id="CM039430">
    <property type="protein sequence ID" value="KAI4346082.1"/>
    <property type="molecule type" value="Genomic_DNA"/>
</dbReference>
<gene>
    <name evidence="1" type="ORF">L6164_013164</name>
</gene>
<organism evidence="1 2">
    <name type="scientific">Bauhinia variegata</name>
    <name type="common">Purple orchid tree</name>
    <name type="synonym">Phanera variegata</name>
    <dbReference type="NCBI Taxonomy" id="167791"/>
    <lineage>
        <taxon>Eukaryota</taxon>
        <taxon>Viridiplantae</taxon>
        <taxon>Streptophyta</taxon>
        <taxon>Embryophyta</taxon>
        <taxon>Tracheophyta</taxon>
        <taxon>Spermatophyta</taxon>
        <taxon>Magnoliopsida</taxon>
        <taxon>eudicotyledons</taxon>
        <taxon>Gunneridae</taxon>
        <taxon>Pentapetalae</taxon>
        <taxon>rosids</taxon>
        <taxon>fabids</taxon>
        <taxon>Fabales</taxon>
        <taxon>Fabaceae</taxon>
        <taxon>Cercidoideae</taxon>
        <taxon>Cercideae</taxon>
        <taxon>Bauhiniinae</taxon>
        <taxon>Bauhinia</taxon>
    </lineage>
</organism>
<proteinExistence type="predicted"/>
<evidence type="ECO:0000313" key="2">
    <source>
        <dbReference type="Proteomes" id="UP000828941"/>
    </source>
</evidence>
<name>A0ACB9PDF4_BAUVA</name>